<feature type="transmembrane region" description="Helical" evidence="2">
    <location>
        <begin position="52"/>
        <end position="73"/>
    </location>
</feature>
<sequence length="378" mass="41105">MASTNHPRPPQYHNPSCLSPQQRTPRLITALSFLPALPLLIAHGVISQNAVPAVGLAPLFVSACVGVFILLQLKKKERRQKRTVSGEGYRDDIEGHGRQHGQHGQRGRITPSEDEEDVEVEEKDSVFTHRIVIFLVDAGLAAGLLVVLGLTVIETITGKPYRRGKPAEGGGEDGEDGEVPTPEAALADDSRRAELVMLAAYGTIPLLVNFAIHFYMAIRELIAGLAIHGLIQYTAWQVLDPDCPHCGGRLRPEHTPDIPWYETVSAPSITVPSVGLPEVAAPNVTIPKWQWKTPSWLSRKQSEDFTGADEDARLFVDDTDRYRDDTTEDEAASTTGIVAGTASVGPGPVVEEVVKGKKDKKKRSSSGSGYYEDEAGWP</sequence>
<evidence type="ECO:0000313" key="4">
    <source>
        <dbReference type="Proteomes" id="UP001174997"/>
    </source>
</evidence>
<reference evidence="3" key="1">
    <citation type="submission" date="2023-06" db="EMBL/GenBank/DDBJ databases">
        <title>Genome-scale phylogeny and comparative genomics of the fungal order Sordariales.</title>
        <authorList>
            <consortium name="Lawrence Berkeley National Laboratory"/>
            <person name="Hensen N."/>
            <person name="Bonometti L."/>
            <person name="Westerberg I."/>
            <person name="Brannstrom I.O."/>
            <person name="Guillou S."/>
            <person name="Cros-Aarteil S."/>
            <person name="Calhoun S."/>
            <person name="Haridas S."/>
            <person name="Kuo A."/>
            <person name="Mondo S."/>
            <person name="Pangilinan J."/>
            <person name="Riley R."/>
            <person name="Labutti K."/>
            <person name="Andreopoulos B."/>
            <person name="Lipzen A."/>
            <person name="Chen C."/>
            <person name="Yanf M."/>
            <person name="Daum C."/>
            <person name="Ng V."/>
            <person name="Clum A."/>
            <person name="Steindorff A."/>
            <person name="Ohm R."/>
            <person name="Martin F."/>
            <person name="Silar P."/>
            <person name="Natvig D."/>
            <person name="Lalanne C."/>
            <person name="Gautier V."/>
            <person name="Ament-Velasquez S.L."/>
            <person name="Kruys A."/>
            <person name="Hutchinson M.I."/>
            <person name="Powell A.J."/>
            <person name="Barry K."/>
            <person name="Miller A.N."/>
            <person name="Grigoriev I.V."/>
            <person name="Debuchy R."/>
            <person name="Gladieux P."/>
            <person name="Thoren M.H."/>
            <person name="Johannesson H."/>
        </authorList>
    </citation>
    <scope>NUCLEOTIDE SEQUENCE</scope>
    <source>
        <strain evidence="3">CBS 307.81</strain>
    </source>
</reference>
<keyword evidence="4" id="KW-1185">Reference proteome</keyword>
<comment type="caution">
    <text evidence="3">The sequence shown here is derived from an EMBL/GenBank/DDBJ whole genome shotgun (WGS) entry which is preliminary data.</text>
</comment>
<keyword evidence="2" id="KW-1133">Transmembrane helix</keyword>
<evidence type="ECO:0000313" key="3">
    <source>
        <dbReference type="EMBL" id="KAK0662474.1"/>
    </source>
</evidence>
<accession>A0AA39Z1I6</accession>
<feature type="region of interest" description="Disordered" evidence="1">
    <location>
        <begin position="1"/>
        <end position="21"/>
    </location>
</feature>
<protein>
    <submittedName>
        <fullName evidence="3">Uncharacterized protein</fullName>
    </submittedName>
</protein>
<proteinExistence type="predicted"/>
<evidence type="ECO:0000256" key="2">
    <source>
        <dbReference type="SAM" id="Phobius"/>
    </source>
</evidence>
<feature type="region of interest" description="Disordered" evidence="1">
    <location>
        <begin position="81"/>
        <end position="120"/>
    </location>
</feature>
<dbReference type="AlphaFoldDB" id="A0AA39Z1I6"/>
<feature type="region of interest" description="Disordered" evidence="1">
    <location>
        <begin position="161"/>
        <end position="186"/>
    </location>
</feature>
<evidence type="ECO:0000256" key="1">
    <source>
        <dbReference type="SAM" id="MobiDB-lite"/>
    </source>
</evidence>
<feature type="compositionally biased region" description="Basic and acidic residues" evidence="1">
    <location>
        <begin position="88"/>
        <end position="97"/>
    </location>
</feature>
<name>A0AA39Z1I6_9PEZI</name>
<feature type="transmembrane region" description="Helical" evidence="2">
    <location>
        <begin position="195"/>
        <end position="218"/>
    </location>
</feature>
<feature type="transmembrane region" description="Helical" evidence="2">
    <location>
        <begin position="27"/>
        <end position="46"/>
    </location>
</feature>
<dbReference type="EMBL" id="JAULSY010000141">
    <property type="protein sequence ID" value="KAK0662474.1"/>
    <property type="molecule type" value="Genomic_DNA"/>
</dbReference>
<feature type="transmembrane region" description="Helical" evidence="2">
    <location>
        <begin position="131"/>
        <end position="153"/>
    </location>
</feature>
<dbReference type="Proteomes" id="UP001174997">
    <property type="component" value="Unassembled WGS sequence"/>
</dbReference>
<feature type="region of interest" description="Disordered" evidence="1">
    <location>
        <begin position="321"/>
        <end position="378"/>
    </location>
</feature>
<keyword evidence="2" id="KW-0812">Transmembrane</keyword>
<organism evidence="3 4">
    <name type="scientific">Cercophora samala</name>
    <dbReference type="NCBI Taxonomy" id="330535"/>
    <lineage>
        <taxon>Eukaryota</taxon>
        <taxon>Fungi</taxon>
        <taxon>Dikarya</taxon>
        <taxon>Ascomycota</taxon>
        <taxon>Pezizomycotina</taxon>
        <taxon>Sordariomycetes</taxon>
        <taxon>Sordariomycetidae</taxon>
        <taxon>Sordariales</taxon>
        <taxon>Lasiosphaeriaceae</taxon>
        <taxon>Cercophora</taxon>
    </lineage>
</organism>
<keyword evidence="2" id="KW-0472">Membrane</keyword>
<gene>
    <name evidence="3" type="ORF">QBC41DRAFT_368313</name>
</gene>